<dbReference type="InterPro" id="IPR002514">
    <property type="entry name" value="Transposase_8"/>
</dbReference>
<reference evidence="3" key="1">
    <citation type="submission" date="2023-07" db="EMBL/GenBank/DDBJ databases">
        <title>Glyphosate-induced phosphonatase operons in soil bacteria of genus Achromobacter.</title>
        <authorList>
            <person name="Epiktetov D.O."/>
            <person name="Sviridov A.V."/>
            <person name="Tarlachkov S.V."/>
            <person name="Shushkova T.V."/>
            <person name="Toropygin I.Y."/>
            <person name="Leontievsky A."/>
        </authorList>
    </citation>
    <scope>NUCLEOTIDE SEQUENCE [LARGE SCALE GENOMIC DNA]</scope>
    <source>
        <strain evidence="3">Kg 16</strain>
    </source>
</reference>
<dbReference type="EMBL" id="JAVKVN010000027">
    <property type="protein sequence ID" value="MDR7949570.1"/>
    <property type="molecule type" value="Genomic_DNA"/>
</dbReference>
<dbReference type="InterPro" id="IPR012337">
    <property type="entry name" value="RNaseH-like_sf"/>
</dbReference>
<dbReference type="PANTHER" id="PTHR46889:SF4">
    <property type="entry name" value="TRANSPOSASE INSO FOR INSERTION SEQUENCE ELEMENT IS911B-RELATED"/>
    <property type="match status" value="1"/>
</dbReference>
<dbReference type="PANTHER" id="PTHR46889">
    <property type="entry name" value="TRANSPOSASE INSF FOR INSERTION SEQUENCE IS3B-RELATED"/>
    <property type="match status" value="1"/>
</dbReference>
<keyword evidence="3" id="KW-1185">Reference proteome</keyword>
<dbReference type="InterPro" id="IPR001584">
    <property type="entry name" value="Integrase_cat-core"/>
</dbReference>
<dbReference type="Proteomes" id="UP001264156">
    <property type="component" value="Unassembled WGS sequence"/>
</dbReference>
<evidence type="ECO:0000259" key="1">
    <source>
        <dbReference type="PROSITE" id="PS50994"/>
    </source>
</evidence>
<protein>
    <submittedName>
        <fullName evidence="2">IS3 family transposase</fullName>
    </submittedName>
</protein>
<dbReference type="Pfam" id="PF00665">
    <property type="entry name" value="rve"/>
    <property type="match status" value="1"/>
</dbReference>
<dbReference type="InterPro" id="IPR036397">
    <property type="entry name" value="RNaseH_sf"/>
</dbReference>
<dbReference type="Pfam" id="PF13333">
    <property type="entry name" value="rve_2"/>
    <property type="match status" value="1"/>
</dbReference>
<dbReference type="Pfam" id="PF01527">
    <property type="entry name" value="HTH_Tnp_1"/>
    <property type="match status" value="1"/>
</dbReference>
<evidence type="ECO:0000313" key="2">
    <source>
        <dbReference type="EMBL" id="MDR7949570.1"/>
    </source>
</evidence>
<dbReference type="InterPro" id="IPR048020">
    <property type="entry name" value="Transpos_IS3"/>
</dbReference>
<sequence length="387" mass="44810">MEGKASRQRFSEEFKVQAVKQVTERGHKVGDVATRLGVSTHSLYAWLKRYSGSPEQRAQQDGQSAEVRRLKAELKRVSEERDIPKKGRRVLCQAVRVKYAFIKAHEEQHAVRRLCAVLGVHPSGYYAWKVQPVSARGVQDKRVSALIEQCWEDSGRIYGYRKISSDLNDMGELCGKHRVARLMRQAGLRSHTGYGRRPGGQGTRPSVVAPNHLQRQFRVDAPNQVWVTDITYIRTHEGWLYLAAVLDLFSRQIVGWSMGDRMTRELAINALLAAVWRRKPEAEVLVHSDQGSQFSSHDWQDFLKAHRLRPSMSRRGNCHDNAVAESFFQLLKRERIRRKIYSTRDQARADVFDYIELFYNPRRRHSYIGQVSPVEFERRYFLMNGTV</sequence>
<dbReference type="PROSITE" id="PS50994">
    <property type="entry name" value="INTEGRASE"/>
    <property type="match status" value="1"/>
</dbReference>
<organism evidence="2 3">
    <name type="scientific">Achromobacter aegrifaciens</name>
    <dbReference type="NCBI Taxonomy" id="1287736"/>
    <lineage>
        <taxon>Bacteria</taxon>
        <taxon>Pseudomonadati</taxon>
        <taxon>Pseudomonadota</taxon>
        <taxon>Betaproteobacteria</taxon>
        <taxon>Burkholderiales</taxon>
        <taxon>Alcaligenaceae</taxon>
        <taxon>Achromobacter</taxon>
    </lineage>
</organism>
<dbReference type="NCBIfam" id="NF033516">
    <property type="entry name" value="transpos_IS3"/>
    <property type="match status" value="1"/>
</dbReference>
<name>A0ABU2DN68_ACHAE</name>
<comment type="caution">
    <text evidence="2">The sequence shown here is derived from an EMBL/GenBank/DDBJ whole genome shotgun (WGS) entry which is preliminary data.</text>
</comment>
<proteinExistence type="predicted"/>
<dbReference type="Gene3D" id="1.10.10.60">
    <property type="entry name" value="Homeodomain-like"/>
    <property type="match status" value="1"/>
</dbReference>
<dbReference type="InterPro" id="IPR050900">
    <property type="entry name" value="Transposase_IS3/IS150/IS904"/>
</dbReference>
<accession>A0ABU2DN68</accession>
<dbReference type="Gene3D" id="3.30.420.10">
    <property type="entry name" value="Ribonuclease H-like superfamily/Ribonuclease H"/>
    <property type="match status" value="1"/>
</dbReference>
<dbReference type="SUPFAM" id="SSF53098">
    <property type="entry name" value="Ribonuclease H-like"/>
    <property type="match status" value="1"/>
</dbReference>
<feature type="domain" description="Integrase catalytic" evidence="1">
    <location>
        <begin position="218"/>
        <end position="381"/>
    </location>
</feature>
<gene>
    <name evidence="2" type="ORF">RIU57_30925</name>
</gene>
<dbReference type="SUPFAM" id="SSF46689">
    <property type="entry name" value="Homeodomain-like"/>
    <property type="match status" value="1"/>
</dbReference>
<evidence type="ECO:0000313" key="3">
    <source>
        <dbReference type="Proteomes" id="UP001264156"/>
    </source>
</evidence>
<dbReference type="InterPro" id="IPR025948">
    <property type="entry name" value="HTH-like_dom"/>
</dbReference>
<dbReference type="Pfam" id="PF13276">
    <property type="entry name" value="HTH_21"/>
    <property type="match status" value="1"/>
</dbReference>
<dbReference type="InterPro" id="IPR009057">
    <property type="entry name" value="Homeodomain-like_sf"/>
</dbReference>